<feature type="binding site" evidence="3">
    <location>
        <position position="227"/>
    </location>
    <ligand>
        <name>Na(+)</name>
        <dbReference type="ChEBI" id="CHEBI:29101"/>
    </ligand>
</feature>
<proteinExistence type="predicted"/>
<keyword evidence="3" id="KW-0479">Metal-binding</keyword>
<dbReference type="PANTHER" id="PTHR33376">
    <property type="match status" value="1"/>
</dbReference>
<feature type="binding site" evidence="2">
    <location>
        <position position="189"/>
    </location>
    <ligand>
        <name>substrate</name>
    </ligand>
</feature>
<sequence length="374" mass="40828">MKRREFLTWAGVAGAATALTGCNSETGEQAGAATASGPTAADPIRWKMVTTWPKNFPGLGTGANNIAKYITEMSGGRLVVDVYGAGEIVPALEVFDAVKAGTAEMGHGAAYYWQGKMPAAAFFAAMPFGLTADEMNGWLYHGEGIALWEELYKPHGIIPRPGGNTGPQMGGWFRKPIESVEDFKGLKMRLPGIGGEVLRRLDVSVVNTPGGELFQALDDGTIDAAEWVGPFNDLAFGFHRAAKYYYAPGWQEPSATMEALINQEAYEALPADLQQIVEGAIKSAALDMLSEFTARNNRALKTLTEEHGVELRYFSDEIMEALFEKSNEVLAEITEGDAFAKRVYESLTDYRRDVAGWTEGSEYTFLTSRQRFLD</sequence>
<dbReference type="PANTHER" id="PTHR33376:SF5">
    <property type="entry name" value="EXTRACYTOPLASMIC SOLUTE RECEPTOR PROTEIN"/>
    <property type="match status" value="1"/>
</dbReference>
<keyword evidence="5" id="KW-1185">Reference proteome</keyword>
<dbReference type="GO" id="GO:0055085">
    <property type="term" value="P:transmembrane transport"/>
    <property type="evidence" value="ECO:0007669"/>
    <property type="project" value="InterPro"/>
</dbReference>
<evidence type="ECO:0000256" key="1">
    <source>
        <dbReference type="ARBA" id="ARBA00022729"/>
    </source>
</evidence>
<evidence type="ECO:0000313" key="5">
    <source>
        <dbReference type="Proteomes" id="UP000427716"/>
    </source>
</evidence>
<dbReference type="InterPro" id="IPR018389">
    <property type="entry name" value="DctP_fam"/>
</dbReference>
<dbReference type="InterPro" id="IPR026289">
    <property type="entry name" value="SBP_TakP-like"/>
</dbReference>
<evidence type="ECO:0000313" key="4">
    <source>
        <dbReference type="EMBL" id="QGT77754.1"/>
    </source>
</evidence>
<feature type="binding site" evidence="3">
    <location>
        <position position="226"/>
    </location>
    <ligand>
        <name>substrate</name>
    </ligand>
</feature>
<protein>
    <submittedName>
        <fullName evidence="4">ABC transporter substrate-binding protein</fullName>
    </submittedName>
</protein>
<dbReference type="AlphaFoldDB" id="A0A6I6D216"/>
<feature type="binding site" evidence="3">
    <location>
        <position position="252"/>
    </location>
    <ligand>
        <name>substrate</name>
    </ligand>
</feature>
<dbReference type="SUPFAM" id="SSF53850">
    <property type="entry name" value="Periplasmic binding protein-like II"/>
    <property type="match status" value="1"/>
</dbReference>
<dbReference type="PROSITE" id="PS51318">
    <property type="entry name" value="TAT"/>
    <property type="match status" value="1"/>
</dbReference>
<gene>
    <name evidence="4" type="ORF">GM160_01965</name>
</gene>
<dbReference type="InterPro" id="IPR038404">
    <property type="entry name" value="TRAP_DctP_sf"/>
</dbReference>
<dbReference type="PROSITE" id="PS51257">
    <property type="entry name" value="PROKAR_LIPOPROTEIN"/>
    <property type="match status" value="1"/>
</dbReference>
<evidence type="ECO:0000256" key="2">
    <source>
        <dbReference type="PIRSR" id="PIRSR039026-1"/>
    </source>
</evidence>
<dbReference type="EMBL" id="CP046415">
    <property type="protein sequence ID" value="QGT77754.1"/>
    <property type="molecule type" value="Genomic_DNA"/>
</dbReference>
<dbReference type="GO" id="GO:0031317">
    <property type="term" value="C:tripartite ATP-independent periplasmic transporter complex"/>
    <property type="evidence" value="ECO:0007669"/>
    <property type="project" value="InterPro"/>
</dbReference>
<dbReference type="Gene3D" id="3.40.190.170">
    <property type="entry name" value="Bacterial extracellular solute-binding protein, family 7"/>
    <property type="match status" value="1"/>
</dbReference>
<reference evidence="4 5" key="1">
    <citation type="submission" date="2019-11" db="EMBL/GenBank/DDBJ databases">
        <authorList>
            <person name="Zhang J."/>
            <person name="Sun C."/>
        </authorList>
    </citation>
    <scope>NUCLEOTIDE SEQUENCE [LARGE SCALE GENOMIC DNA]</scope>
    <source>
        <strain evidence="5">sp2</strain>
    </source>
</reference>
<keyword evidence="1" id="KW-0732">Signal</keyword>
<dbReference type="InterPro" id="IPR006311">
    <property type="entry name" value="TAT_signal"/>
</dbReference>
<dbReference type="KEGG" id="ghl:GM160_01965"/>
<dbReference type="PIRSF" id="PIRSF039026">
    <property type="entry name" value="SiaP"/>
    <property type="match status" value="1"/>
</dbReference>
<organism evidence="4 5">
    <name type="scientific">Guyparkeria halophila</name>
    <dbReference type="NCBI Taxonomy" id="47960"/>
    <lineage>
        <taxon>Bacteria</taxon>
        <taxon>Pseudomonadati</taxon>
        <taxon>Pseudomonadota</taxon>
        <taxon>Gammaproteobacteria</taxon>
        <taxon>Chromatiales</taxon>
        <taxon>Thioalkalibacteraceae</taxon>
        <taxon>Guyparkeria</taxon>
    </lineage>
</organism>
<dbReference type="Gene3D" id="3.40.190.10">
    <property type="entry name" value="Periplasmic binding protein-like II"/>
    <property type="match status" value="1"/>
</dbReference>
<dbReference type="RefSeq" id="WP_156227736.1">
    <property type="nucleotide sequence ID" value="NZ_CP046415.1"/>
</dbReference>
<dbReference type="NCBIfam" id="NF037995">
    <property type="entry name" value="TRAP_S1"/>
    <property type="match status" value="1"/>
</dbReference>
<dbReference type="Pfam" id="PF03480">
    <property type="entry name" value="DctP"/>
    <property type="match status" value="1"/>
</dbReference>
<dbReference type="Proteomes" id="UP000427716">
    <property type="component" value="Chromosome"/>
</dbReference>
<dbReference type="GO" id="GO:0046872">
    <property type="term" value="F:metal ion binding"/>
    <property type="evidence" value="ECO:0007669"/>
    <property type="project" value="UniProtKB-KW"/>
</dbReference>
<feature type="binding site" evidence="2">
    <location>
        <position position="168"/>
    </location>
    <ligand>
        <name>substrate</name>
    </ligand>
</feature>
<name>A0A6I6D216_9GAMM</name>
<accession>A0A6I6D216</accession>
<evidence type="ECO:0000256" key="3">
    <source>
        <dbReference type="PIRSR" id="PIRSR039026-2"/>
    </source>
</evidence>